<evidence type="ECO:0000256" key="5">
    <source>
        <dbReference type="SAM" id="MobiDB-lite"/>
    </source>
</evidence>
<dbReference type="PANTHER" id="PTHR33209:SF1">
    <property type="entry name" value="PEPTIDASE S49 DOMAIN-CONTAINING PROTEIN"/>
    <property type="match status" value="1"/>
</dbReference>
<evidence type="ECO:0000256" key="1">
    <source>
        <dbReference type="ARBA" id="ARBA00008683"/>
    </source>
</evidence>
<dbReference type="GO" id="GO:0008236">
    <property type="term" value="F:serine-type peptidase activity"/>
    <property type="evidence" value="ECO:0007669"/>
    <property type="project" value="UniProtKB-KW"/>
</dbReference>
<dbReference type="Pfam" id="PF01343">
    <property type="entry name" value="Peptidase_S49"/>
    <property type="match status" value="1"/>
</dbReference>
<dbReference type="SUPFAM" id="SSF52096">
    <property type="entry name" value="ClpP/crotonase"/>
    <property type="match status" value="1"/>
</dbReference>
<dbReference type="Gene3D" id="3.90.226.10">
    <property type="entry name" value="2-enoyl-CoA Hydratase, Chain A, domain 1"/>
    <property type="match status" value="1"/>
</dbReference>
<reference evidence="7 8" key="1">
    <citation type="submission" date="2019-10" db="EMBL/GenBank/DDBJ databases">
        <title>Isolation, Identification of Microvirga thermotolerans HR1, a novel thermophilic bacterium and Comparative Genomics of the genus Microvirga.</title>
        <authorList>
            <person name="Li J."/>
            <person name="Zhang W."/>
            <person name="Lin M."/>
            <person name="Wang J."/>
        </authorList>
    </citation>
    <scope>NUCLEOTIDE SEQUENCE [LARGE SCALE GENOMIC DNA]</scope>
    <source>
        <strain evidence="7 8">HR1</strain>
    </source>
</reference>
<evidence type="ECO:0000313" key="7">
    <source>
        <dbReference type="EMBL" id="QFU18095.1"/>
    </source>
</evidence>
<proteinExistence type="inferred from homology"/>
<evidence type="ECO:0000259" key="6">
    <source>
        <dbReference type="Pfam" id="PF01343"/>
    </source>
</evidence>
<protein>
    <submittedName>
        <fullName evidence="7">S49 family peptidase</fullName>
    </submittedName>
</protein>
<accession>A0A5P9K338</accession>
<dbReference type="EMBL" id="CP045423">
    <property type="protein sequence ID" value="QFU18095.1"/>
    <property type="molecule type" value="Genomic_DNA"/>
</dbReference>
<feature type="region of interest" description="Disordered" evidence="5">
    <location>
        <begin position="258"/>
        <end position="282"/>
    </location>
</feature>
<evidence type="ECO:0000313" key="8">
    <source>
        <dbReference type="Proteomes" id="UP000325614"/>
    </source>
</evidence>
<evidence type="ECO:0000256" key="3">
    <source>
        <dbReference type="ARBA" id="ARBA00022801"/>
    </source>
</evidence>
<gene>
    <name evidence="7" type="ORF">GDR74_10210</name>
</gene>
<feature type="domain" description="Peptidase S49" evidence="6">
    <location>
        <begin position="114"/>
        <end position="257"/>
    </location>
</feature>
<comment type="similarity">
    <text evidence="1">Belongs to the peptidase S49 family.</text>
</comment>
<evidence type="ECO:0000256" key="4">
    <source>
        <dbReference type="ARBA" id="ARBA00022825"/>
    </source>
</evidence>
<name>A0A5P9K338_9HYPH</name>
<dbReference type="CDD" id="cd07022">
    <property type="entry name" value="S49_Sppa_36K_type"/>
    <property type="match status" value="1"/>
</dbReference>
<dbReference type="PANTHER" id="PTHR33209">
    <property type="entry name" value="PROTEASE 4"/>
    <property type="match status" value="1"/>
</dbReference>
<dbReference type="AlphaFoldDB" id="A0A5P9K338"/>
<evidence type="ECO:0000256" key="2">
    <source>
        <dbReference type="ARBA" id="ARBA00022670"/>
    </source>
</evidence>
<keyword evidence="4" id="KW-0720">Serine protease</keyword>
<keyword evidence="3" id="KW-0378">Hydrolase</keyword>
<dbReference type="InterPro" id="IPR033855">
    <property type="entry name" value="Protein_C"/>
</dbReference>
<dbReference type="KEGG" id="mico:GDR74_10210"/>
<keyword evidence="2" id="KW-0645">Protease</keyword>
<keyword evidence="8" id="KW-1185">Reference proteome</keyword>
<dbReference type="Proteomes" id="UP000325614">
    <property type="component" value="Chromosome"/>
</dbReference>
<organism evidence="7 8">
    <name type="scientific">Microvirga thermotolerans</name>
    <dbReference type="NCBI Taxonomy" id="2651334"/>
    <lineage>
        <taxon>Bacteria</taxon>
        <taxon>Pseudomonadati</taxon>
        <taxon>Pseudomonadota</taxon>
        <taxon>Alphaproteobacteria</taxon>
        <taxon>Hyphomicrobiales</taxon>
        <taxon>Methylobacteriaceae</taxon>
        <taxon>Microvirga</taxon>
    </lineage>
</organism>
<dbReference type="InterPro" id="IPR029045">
    <property type="entry name" value="ClpP/crotonase-like_dom_sf"/>
</dbReference>
<sequence>MEQWAIDNLLQIAARENNPTFEALEAYRAKALEKADRATTRDGVAILNVEGPLFKKANLMTELCGATSYETLRRDLQASLDDSRVRAILLNIDSPGGEARGVGELATAVRAARGVKPIVAYAGDLAASAAYWIASAADRIVIGEGAALGSIGVRAAFSDTSERDAARGVKTIEFVSSQSPYKSADLNSKDGRARIQARVDALADVFVNAVAENRDASRAYVLERFGKGDVLIGKAAIDAGMADEFGTFEKVLSELAGGKTKRAPHSSPRASLPPNSQKGADEMTAQAILAARNLALGN</sequence>
<dbReference type="GO" id="GO:0006508">
    <property type="term" value="P:proteolysis"/>
    <property type="evidence" value="ECO:0007669"/>
    <property type="project" value="UniProtKB-KW"/>
</dbReference>
<dbReference type="InterPro" id="IPR002142">
    <property type="entry name" value="Peptidase_S49"/>
</dbReference>